<evidence type="ECO:0000256" key="9">
    <source>
        <dbReference type="ARBA" id="ARBA00023180"/>
    </source>
</evidence>
<evidence type="ECO:0000256" key="5">
    <source>
        <dbReference type="ARBA" id="ARBA00022989"/>
    </source>
</evidence>
<dbReference type="PANTHER" id="PTHR18966">
    <property type="entry name" value="IONOTROPIC GLUTAMATE RECEPTOR"/>
    <property type="match status" value="1"/>
</dbReference>
<evidence type="ECO:0000256" key="11">
    <source>
        <dbReference type="ARBA" id="ARBA00023303"/>
    </source>
</evidence>
<reference evidence="14 15" key="1">
    <citation type="submission" date="2023-11" db="EMBL/GenBank/DDBJ databases">
        <title>Halocaridina rubra genome assembly.</title>
        <authorList>
            <person name="Smith C."/>
        </authorList>
    </citation>
    <scope>NUCLEOTIDE SEQUENCE [LARGE SCALE GENOMIC DNA]</scope>
    <source>
        <strain evidence="14">EP-1</strain>
        <tissue evidence="14">Whole</tissue>
    </source>
</reference>
<keyword evidence="3" id="KW-0813">Transport</keyword>
<feature type="transmembrane region" description="Helical" evidence="12">
    <location>
        <begin position="12"/>
        <end position="29"/>
    </location>
</feature>
<proteinExistence type="inferred from homology"/>
<keyword evidence="9" id="KW-0325">Glycoprotein</keyword>
<dbReference type="Proteomes" id="UP001381693">
    <property type="component" value="Unassembled WGS sequence"/>
</dbReference>
<dbReference type="Pfam" id="PF00060">
    <property type="entry name" value="Lig_chan"/>
    <property type="match status" value="1"/>
</dbReference>
<sequence>MTLPPPNKGDCVLCIMVILGVAAFTVSAPRMKVVNFTNAIDLQPYTFMIARPKELSRVMLFMEPFANDTWILIVVTVLIMGPILYFINGNSPYYTYYGLYDGKGLFKLDNCSWYIYASILQQESNRLLMVQAELIEATIALSSTSPYGKLNPGPPEWEPDALATKLVKGGNQLPLSNSGRIVLGFWWIFVLIVVTTYSGNLVAFLTFPKIENAVSSLDDLLINKDYMSWGYIGGTVLDNYFQVRTSEVKVKVTL</sequence>
<evidence type="ECO:0000256" key="10">
    <source>
        <dbReference type="ARBA" id="ARBA00023286"/>
    </source>
</evidence>
<dbReference type="InterPro" id="IPR001320">
    <property type="entry name" value="Iontro_rcpt_C"/>
</dbReference>
<keyword evidence="5 12" id="KW-1133">Transmembrane helix</keyword>
<keyword evidence="11" id="KW-0407">Ion channel</keyword>
<gene>
    <name evidence="14" type="ORF">SK128_009075</name>
</gene>
<feature type="transmembrane region" description="Helical" evidence="12">
    <location>
        <begin position="69"/>
        <end position="87"/>
    </location>
</feature>
<evidence type="ECO:0000256" key="8">
    <source>
        <dbReference type="ARBA" id="ARBA00023170"/>
    </source>
</evidence>
<comment type="similarity">
    <text evidence="2">Belongs to the glutamate-gated ion channel (TC 1.A.10.1) family.</text>
</comment>
<dbReference type="AlphaFoldDB" id="A0AAN8XUT2"/>
<evidence type="ECO:0000256" key="3">
    <source>
        <dbReference type="ARBA" id="ARBA00022448"/>
    </source>
</evidence>
<keyword evidence="8" id="KW-0675">Receptor</keyword>
<evidence type="ECO:0000256" key="2">
    <source>
        <dbReference type="ARBA" id="ARBA00008685"/>
    </source>
</evidence>
<dbReference type="GO" id="GO:0016020">
    <property type="term" value="C:membrane"/>
    <property type="evidence" value="ECO:0007669"/>
    <property type="project" value="UniProtKB-SubCell"/>
</dbReference>
<evidence type="ECO:0000256" key="4">
    <source>
        <dbReference type="ARBA" id="ARBA00022692"/>
    </source>
</evidence>
<name>A0AAN8XUT2_HALRR</name>
<keyword evidence="7 12" id="KW-0472">Membrane</keyword>
<protein>
    <recommendedName>
        <fullName evidence="13">Ionotropic glutamate receptor C-terminal domain-containing protein</fullName>
    </recommendedName>
</protein>
<organism evidence="14 15">
    <name type="scientific">Halocaridina rubra</name>
    <name type="common">Hawaiian red shrimp</name>
    <dbReference type="NCBI Taxonomy" id="373956"/>
    <lineage>
        <taxon>Eukaryota</taxon>
        <taxon>Metazoa</taxon>
        <taxon>Ecdysozoa</taxon>
        <taxon>Arthropoda</taxon>
        <taxon>Crustacea</taxon>
        <taxon>Multicrustacea</taxon>
        <taxon>Malacostraca</taxon>
        <taxon>Eumalacostraca</taxon>
        <taxon>Eucarida</taxon>
        <taxon>Decapoda</taxon>
        <taxon>Pleocyemata</taxon>
        <taxon>Caridea</taxon>
        <taxon>Atyoidea</taxon>
        <taxon>Atyidae</taxon>
        <taxon>Halocaridina</taxon>
    </lineage>
</organism>
<feature type="domain" description="Ionotropic glutamate receptor C-terminal" evidence="13">
    <location>
        <begin position="166"/>
        <end position="224"/>
    </location>
</feature>
<evidence type="ECO:0000259" key="13">
    <source>
        <dbReference type="Pfam" id="PF00060"/>
    </source>
</evidence>
<dbReference type="InterPro" id="IPR015683">
    <property type="entry name" value="Ionotropic_Glu_rcpt"/>
</dbReference>
<evidence type="ECO:0000256" key="7">
    <source>
        <dbReference type="ARBA" id="ARBA00023136"/>
    </source>
</evidence>
<evidence type="ECO:0000313" key="15">
    <source>
        <dbReference type="Proteomes" id="UP001381693"/>
    </source>
</evidence>
<keyword evidence="15" id="KW-1185">Reference proteome</keyword>
<accession>A0AAN8XUT2</accession>
<dbReference type="EMBL" id="JAXCGZ010002008">
    <property type="protein sequence ID" value="KAK7084680.1"/>
    <property type="molecule type" value="Genomic_DNA"/>
</dbReference>
<dbReference type="GO" id="GO:0015276">
    <property type="term" value="F:ligand-gated monoatomic ion channel activity"/>
    <property type="evidence" value="ECO:0007669"/>
    <property type="project" value="InterPro"/>
</dbReference>
<dbReference type="Gene3D" id="1.10.287.70">
    <property type="match status" value="1"/>
</dbReference>
<evidence type="ECO:0000313" key="14">
    <source>
        <dbReference type="EMBL" id="KAK7084680.1"/>
    </source>
</evidence>
<evidence type="ECO:0000256" key="12">
    <source>
        <dbReference type="SAM" id="Phobius"/>
    </source>
</evidence>
<comment type="caution">
    <text evidence="14">The sequence shown here is derived from an EMBL/GenBank/DDBJ whole genome shotgun (WGS) entry which is preliminary data.</text>
</comment>
<keyword evidence="10" id="KW-1071">Ligand-gated ion channel</keyword>
<keyword evidence="6" id="KW-0406">Ion transport</keyword>
<keyword evidence="4 12" id="KW-0812">Transmembrane</keyword>
<comment type="subcellular location">
    <subcellularLocation>
        <location evidence="1">Membrane</location>
        <topology evidence="1">Multi-pass membrane protein</topology>
    </subcellularLocation>
</comment>
<evidence type="ECO:0000256" key="1">
    <source>
        <dbReference type="ARBA" id="ARBA00004141"/>
    </source>
</evidence>
<feature type="transmembrane region" description="Helical" evidence="12">
    <location>
        <begin position="181"/>
        <end position="207"/>
    </location>
</feature>
<evidence type="ECO:0000256" key="6">
    <source>
        <dbReference type="ARBA" id="ARBA00023065"/>
    </source>
</evidence>